<dbReference type="Gene3D" id="1.10.510.10">
    <property type="entry name" value="Transferase(Phosphotransferase) domain 1"/>
    <property type="match status" value="1"/>
</dbReference>
<dbReference type="EC" id="2.7.11.1" evidence="2"/>
<dbReference type="InterPro" id="IPR050823">
    <property type="entry name" value="Plant_Ser_Thr_Prot_Kinase"/>
</dbReference>
<feature type="compositionally biased region" description="Basic and acidic residues" evidence="13">
    <location>
        <begin position="20"/>
        <end position="29"/>
    </location>
</feature>
<dbReference type="GO" id="GO:0005886">
    <property type="term" value="C:plasma membrane"/>
    <property type="evidence" value="ECO:0007669"/>
    <property type="project" value="UniProtKB-SubCell"/>
</dbReference>
<dbReference type="CDD" id="cd14066">
    <property type="entry name" value="STKc_IRAK"/>
    <property type="match status" value="1"/>
</dbReference>
<name>A0A7J9E8T8_9ROSI</name>
<evidence type="ECO:0000256" key="6">
    <source>
        <dbReference type="ARBA" id="ARBA00022741"/>
    </source>
</evidence>
<protein>
    <recommendedName>
        <fullName evidence="2">non-specific serine/threonine protein kinase</fullName>
        <ecNumber evidence="2">2.7.11.1</ecNumber>
    </recommendedName>
</protein>
<feature type="compositionally biased region" description="Basic and acidic residues" evidence="13">
    <location>
        <begin position="374"/>
        <end position="402"/>
    </location>
</feature>
<evidence type="ECO:0000313" key="16">
    <source>
        <dbReference type="Proteomes" id="UP000593568"/>
    </source>
</evidence>
<dbReference type="Proteomes" id="UP000593568">
    <property type="component" value="Unassembled WGS sequence"/>
</dbReference>
<evidence type="ECO:0000256" key="8">
    <source>
        <dbReference type="ARBA" id="ARBA00022840"/>
    </source>
</evidence>
<dbReference type="Gene3D" id="3.30.200.20">
    <property type="entry name" value="Phosphorylase Kinase, domain 1"/>
    <property type="match status" value="1"/>
</dbReference>
<comment type="subcellular location">
    <subcellularLocation>
        <location evidence="1">Cell membrane</location>
    </subcellularLocation>
</comment>
<dbReference type="GO" id="GO:0005524">
    <property type="term" value="F:ATP binding"/>
    <property type="evidence" value="ECO:0007669"/>
    <property type="project" value="UniProtKB-UniRule"/>
</dbReference>
<feature type="region of interest" description="Disordered" evidence="13">
    <location>
        <begin position="367"/>
        <end position="402"/>
    </location>
</feature>
<keyword evidence="3" id="KW-1003">Cell membrane</keyword>
<feature type="region of interest" description="Disordered" evidence="13">
    <location>
        <begin position="1"/>
        <end position="47"/>
    </location>
</feature>
<evidence type="ECO:0000256" key="1">
    <source>
        <dbReference type="ARBA" id="ARBA00004236"/>
    </source>
</evidence>
<keyword evidence="3" id="KW-0472">Membrane</keyword>
<dbReference type="InterPro" id="IPR011009">
    <property type="entry name" value="Kinase-like_dom_sf"/>
</dbReference>
<organism evidence="15 16">
    <name type="scientific">Gossypium trilobum</name>
    <dbReference type="NCBI Taxonomy" id="34281"/>
    <lineage>
        <taxon>Eukaryota</taxon>
        <taxon>Viridiplantae</taxon>
        <taxon>Streptophyta</taxon>
        <taxon>Embryophyta</taxon>
        <taxon>Tracheophyta</taxon>
        <taxon>Spermatophyta</taxon>
        <taxon>Magnoliopsida</taxon>
        <taxon>eudicotyledons</taxon>
        <taxon>Gunneridae</taxon>
        <taxon>Pentapetalae</taxon>
        <taxon>rosids</taxon>
        <taxon>malvids</taxon>
        <taxon>Malvales</taxon>
        <taxon>Malvaceae</taxon>
        <taxon>Malvoideae</taxon>
        <taxon>Gossypium</taxon>
    </lineage>
</organism>
<reference evidence="15 16" key="1">
    <citation type="journal article" date="2019" name="Genome Biol. Evol.">
        <title>Insights into the evolution of the New World diploid cottons (Gossypium, subgenus Houzingenia) based on genome sequencing.</title>
        <authorList>
            <person name="Grover C.E."/>
            <person name="Arick M.A. 2nd"/>
            <person name="Thrash A."/>
            <person name="Conover J.L."/>
            <person name="Sanders W.S."/>
            <person name="Peterson D.G."/>
            <person name="Frelichowski J.E."/>
            <person name="Scheffler J.A."/>
            <person name="Scheffler B.E."/>
            <person name="Wendel J.F."/>
        </authorList>
    </citation>
    <scope>NUCLEOTIDE SEQUENCE [LARGE SCALE GENOMIC DNA]</scope>
    <source>
        <strain evidence="15">8</strain>
        <tissue evidence="15">Leaf</tissue>
    </source>
</reference>
<dbReference type="EMBL" id="JABEZW010000007">
    <property type="protein sequence ID" value="MBA0769228.1"/>
    <property type="molecule type" value="Genomic_DNA"/>
</dbReference>
<accession>A0A7J9E8T8</accession>
<feature type="compositionally biased region" description="Basic and acidic residues" evidence="13">
    <location>
        <begin position="1"/>
        <end position="12"/>
    </location>
</feature>
<feature type="domain" description="Protein kinase" evidence="14">
    <location>
        <begin position="78"/>
        <end position="363"/>
    </location>
</feature>
<dbReference type="FunFam" id="3.30.200.20:FF:000228">
    <property type="entry name" value="Serine/threonine-protein kinase BIK1"/>
    <property type="match status" value="1"/>
</dbReference>
<dbReference type="FunFam" id="1.10.510.10:FF:000095">
    <property type="entry name" value="protein STRUBBELIG-RECEPTOR FAMILY 8"/>
    <property type="match status" value="1"/>
</dbReference>
<keyword evidence="6 11" id="KW-0547">Nucleotide-binding</keyword>
<dbReference type="InterPro" id="IPR000719">
    <property type="entry name" value="Prot_kinase_dom"/>
</dbReference>
<evidence type="ECO:0000256" key="10">
    <source>
        <dbReference type="ARBA" id="ARBA00048679"/>
    </source>
</evidence>
<comment type="catalytic activity">
    <reaction evidence="9">
        <text>L-threonyl-[protein] + ATP = O-phospho-L-threonyl-[protein] + ADP + H(+)</text>
        <dbReference type="Rhea" id="RHEA:46608"/>
        <dbReference type="Rhea" id="RHEA-COMP:11060"/>
        <dbReference type="Rhea" id="RHEA-COMP:11605"/>
        <dbReference type="ChEBI" id="CHEBI:15378"/>
        <dbReference type="ChEBI" id="CHEBI:30013"/>
        <dbReference type="ChEBI" id="CHEBI:30616"/>
        <dbReference type="ChEBI" id="CHEBI:61977"/>
        <dbReference type="ChEBI" id="CHEBI:456216"/>
        <dbReference type="EC" id="2.7.11.1"/>
    </reaction>
</comment>
<dbReference type="PROSITE" id="PS00108">
    <property type="entry name" value="PROTEIN_KINASE_ST"/>
    <property type="match status" value="1"/>
</dbReference>
<comment type="catalytic activity">
    <reaction evidence="10">
        <text>L-seryl-[protein] + ATP = O-phospho-L-seryl-[protein] + ADP + H(+)</text>
        <dbReference type="Rhea" id="RHEA:17989"/>
        <dbReference type="Rhea" id="RHEA-COMP:9863"/>
        <dbReference type="Rhea" id="RHEA-COMP:11604"/>
        <dbReference type="ChEBI" id="CHEBI:15378"/>
        <dbReference type="ChEBI" id="CHEBI:29999"/>
        <dbReference type="ChEBI" id="CHEBI:30616"/>
        <dbReference type="ChEBI" id="CHEBI:83421"/>
        <dbReference type="ChEBI" id="CHEBI:456216"/>
        <dbReference type="EC" id="2.7.11.1"/>
    </reaction>
</comment>
<dbReference type="PROSITE" id="PS50011">
    <property type="entry name" value="PROTEIN_KINASE_DOM"/>
    <property type="match status" value="1"/>
</dbReference>
<dbReference type="Pfam" id="PF07714">
    <property type="entry name" value="PK_Tyr_Ser-Thr"/>
    <property type="match status" value="1"/>
</dbReference>
<comment type="caution">
    <text evidence="15">The sequence shown here is derived from an EMBL/GenBank/DDBJ whole genome shotgun (WGS) entry which is preliminary data.</text>
</comment>
<evidence type="ECO:0000256" key="2">
    <source>
        <dbReference type="ARBA" id="ARBA00012513"/>
    </source>
</evidence>
<keyword evidence="5" id="KW-0808">Transferase</keyword>
<dbReference type="GO" id="GO:0004674">
    <property type="term" value="F:protein serine/threonine kinase activity"/>
    <property type="evidence" value="ECO:0007669"/>
    <property type="project" value="UniProtKB-KW"/>
</dbReference>
<evidence type="ECO:0000256" key="7">
    <source>
        <dbReference type="ARBA" id="ARBA00022777"/>
    </source>
</evidence>
<feature type="binding site" evidence="11">
    <location>
        <position position="113"/>
    </location>
    <ligand>
        <name>ATP</name>
        <dbReference type="ChEBI" id="CHEBI:30616"/>
    </ligand>
</feature>
<keyword evidence="16" id="KW-1185">Reference proteome</keyword>
<evidence type="ECO:0000256" key="11">
    <source>
        <dbReference type="PROSITE-ProRule" id="PRU10141"/>
    </source>
</evidence>
<gene>
    <name evidence="15" type="ORF">Gotri_017980</name>
</gene>
<evidence type="ECO:0000256" key="9">
    <source>
        <dbReference type="ARBA" id="ARBA00047899"/>
    </source>
</evidence>
<dbReference type="PROSITE" id="PS00107">
    <property type="entry name" value="PROTEIN_KINASE_ATP"/>
    <property type="match status" value="1"/>
</dbReference>
<keyword evidence="7" id="KW-0418">Kinase</keyword>
<keyword evidence="8 11" id="KW-0067">ATP-binding</keyword>
<dbReference type="InterPro" id="IPR001245">
    <property type="entry name" value="Ser-Thr/Tyr_kinase_cat_dom"/>
</dbReference>
<comment type="similarity">
    <text evidence="12">Belongs to the protein kinase superfamily.</text>
</comment>
<evidence type="ECO:0000256" key="4">
    <source>
        <dbReference type="ARBA" id="ARBA00022527"/>
    </source>
</evidence>
<sequence length="438" mass="49422">MKCFHYFKDKSRSKGQRSAPELKQERKSEGYSGPDRITKSSCSTSVASPRSIPELYEAKAHNLRVFSFSELKQATRDFNLLHKIGEGGFGSVYKGTIRPAGGKGEPFEVAIKKLNKNGLQGHKQWVAEVQFLGVVEHPNLVKLIGYCAVDGERGIQRLLVYEFMQNKSLEDHLFRRAFSPLPWKTRLQIILGAAQGLAYLHEGLEVQIIYRDFKASNVLLDEKLNPKLSDFGLAREGPMAGRTHVSTAVVGTYGYAAPDYIETGHLTDKSDVWSFGVVLYEMLSGRRSLERGRPKAEQKLLDWVKQFPPDSKKFSLIMDPRLENQYSISAAREIAKLADTCLLKSPKQRPKMSEVVERVKRIIQVSGEGSAEEMESHPEASESEIKAEAGETETDHQERVSETWKRRMAHLAKLGEHVEGASRRRLMMLQRARVPALH</sequence>
<evidence type="ECO:0000313" key="15">
    <source>
        <dbReference type="EMBL" id="MBA0769228.1"/>
    </source>
</evidence>
<dbReference type="InterPro" id="IPR017441">
    <property type="entry name" value="Protein_kinase_ATP_BS"/>
</dbReference>
<keyword evidence="4 12" id="KW-0723">Serine/threonine-protein kinase</keyword>
<proteinExistence type="inferred from homology"/>
<dbReference type="PANTHER" id="PTHR45621">
    <property type="entry name" value="OS01G0588500 PROTEIN-RELATED"/>
    <property type="match status" value="1"/>
</dbReference>
<evidence type="ECO:0000256" key="13">
    <source>
        <dbReference type="SAM" id="MobiDB-lite"/>
    </source>
</evidence>
<dbReference type="SUPFAM" id="SSF56112">
    <property type="entry name" value="Protein kinase-like (PK-like)"/>
    <property type="match status" value="1"/>
</dbReference>
<evidence type="ECO:0000259" key="14">
    <source>
        <dbReference type="PROSITE" id="PS50011"/>
    </source>
</evidence>
<evidence type="ECO:0000256" key="3">
    <source>
        <dbReference type="ARBA" id="ARBA00022475"/>
    </source>
</evidence>
<evidence type="ECO:0000256" key="5">
    <source>
        <dbReference type="ARBA" id="ARBA00022679"/>
    </source>
</evidence>
<dbReference type="AlphaFoldDB" id="A0A7J9E8T8"/>
<evidence type="ECO:0000256" key="12">
    <source>
        <dbReference type="RuleBase" id="RU000304"/>
    </source>
</evidence>
<dbReference type="InterPro" id="IPR008271">
    <property type="entry name" value="Ser/Thr_kinase_AS"/>
</dbReference>